<dbReference type="EMBL" id="CAJNOL010012239">
    <property type="protein sequence ID" value="CAF1659089.1"/>
    <property type="molecule type" value="Genomic_DNA"/>
</dbReference>
<evidence type="ECO:0000313" key="2">
    <source>
        <dbReference type="EMBL" id="CAF1659089.1"/>
    </source>
</evidence>
<protein>
    <submittedName>
        <fullName evidence="1">Uncharacterized protein</fullName>
    </submittedName>
</protein>
<proteinExistence type="predicted"/>
<organism evidence="1 3">
    <name type="scientific">Rotaria sordida</name>
    <dbReference type="NCBI Taxonomy" id="392033"/>
    <lineage>
        <taxon>Eukaryota</taxon>
        <taxon>Metazoa</taxon>
        <taxon>Spiralia</taxon>
        <taxon>Gnathifera</taxon>
        <taxon>Rotifera</taxon>
        <taxon>Eurotatoria</taxon>
        <taxon>Bdelloidea</taxon>
        <taxon>Philodinida</taxon>
        <taxon>Philodinidae</taxon>
        <taxon>Rotaria</taxon>
    </lineage>
</organism>
<dbReference type="Proteomes" id="UP000663870">
    <property type="component" value="Unassembled WGS sequence"/>
</dbReference>
<dbReference type="EMBL" id="CAJNOH010010422">
    <property type="protein sequence ID" value="CAF1512763.1"/>
    <property type="molecule type" value="Genomic_DNA"/>
</dbReference>
<dbReference type="Proteomes" id="UP000663854">
    <property type="component" value="Unassembled WGS sequence"/>
</dbReference>
<evidence type="ECO:0000313" key="4">
    <source>
        <dbReference type="Proteomes" id="UP000663870"/>
    </source>
</evidence>
<keyword evidence="4" id="KW-1185">Reference proteome</keyword>
<sequence length="23" mass="2308">MFNNGCARSGLIVLPCGAGKSLV</sequence>
<feature type="non-terminal residue" evidence="1">
    <location>
        <position position="23"/>
    </location>
</feature>
<comment type="caution">
    <text evidence="1">The sequence shown here is derived from an EMBL/GenBank/DDBJ whole genome shotgun (WGS) entry which is preliminary data.</text>
</comment>
<evidence type="ECO:0000313" key="3">
    <source>
        <dbReference type="Proteomes" id="UP000663854"/>
    </source>
</evidence>
<dbReference type="AlphaFoldDB" id="A0A815U4N6"/>
<name>A0A815U4N6_9BILA</name>
<accession>A0A815U4N6</accession>
<gene>
    <name evidence="2" type="ORF">JXQ802_LOCUS55766</name>
    <name evidence="1" type="ORF">PYM288_LOCUS39229</name>
</gene>
<evidence type="ECO:0000313" key="1">
    <source>
        <dbReference type="EMBL" id="CAF1512763.1"/>
    </source>
</evidence>
<reference evidence="1" key="1">
    <citation type="submission" date="2021-02" db="EMBL/GenBank/DDBJ databases">
        <authorList>
            <person name="Nowell W R."/>
        </authorList>
    </citation>
    <scope>NUCLEOTIDE SEQUENCE</scope>
</reference>